<feature type="compositionally biased region" description="Basic and acidic residues" evidence="7">
    <location>
        <begin position="1189"/>
        <end position="1199"/>
    </location>
</feature>
<feature type="compositionally biased region" description="Basic and acidic residues" evidence="7">
    <location>
        <begin position="324"/>
        <end position="342"/>
    </location>
</feature>
<feature type="compositionally biased region" description="Acidic residues" evidence="7">
    <location>
        <begin position="1124"/>
        <end position="1164"/>
    </location>
</feature>
<feature type="compositionally biased region" description="Polar residues" evidence="7">
    <location>
        <begin position="568"/>
        <end position="583"/>
    </location>
</feature>
<dbReference type="CDD" id="cd20912">
    <property type="entry name" value="AIR_RAP80-like"/>
    <property type="match status" value="1"/>
</dbReference>
<feature type="region of interest" description="Disordered" evidence="7">
    <location>
        <begin position="1233"/>
        <end position="1291"/>
    </location>
</feature>
<feature type="compositionally biased region" description="Polar residues" evidence="7">
    <location>
        <begin position="1059"/>
        <end position="1069"/>
    </location>
</feature>
<gene>
    <name evidence="10 11" type="primary">LOC106177473</name>
</gene>
<proteinExistence type="predicted"/>
<feature type="compositionally biased region" description="Basic and acidic residues" evidence="7">
    <location>
        <begin position="308"/>
        <end position="317"/>
    </location>
</feature>
<dbReference type="GO" id="GO:0042393">
    <property type="term" value="F:histone binding"/>
    <property type="evidence" value="ECO:0007669"/>
    <property type="project" value="TreeGrafter"/>
</dbReference>
<dbReference type="Gene3D" id="3.30.160.60">
    <property type="entry name" value="Classic Zinc Finger"/>
    <property type="match status" value="1"/>
</dbReference>
<dbReference type="GO" id="GO:0045739">
    <property type="term" value="P:positive regulation of DNA repair"/>
    <property type="evidence" value="ECO:0007669"/>
    <property type="project" value="TreeGrafter"/>
</dbReference>
<evidence type="ECO:0000256" key="1">
    <source>
        <dbReference type="ARBA" id="ARBA00022723"/>
    </source>
</evidence>
<evidence type="ECO:0000259" key="8">
    <source>
        <dbReference type="PROSITE" id="PS51908"/>
    </source>
</evidence>
<feature type="compositionally biased region" description="Basic and acidic residues" evidence="7">
    <location>
        <begin position="133"/>
        <end position="142"/>
    </location>
</feature>
<dbReference type="InterPro" id="IPR038868">
    <property type="entry name" value="RAP80"/>
</dbReference>
<dbReference type="Proteomes" id="UP000085678">
    <property type="component" value="Unplaced"/>
</dbReference>
<feature type="region of interest" description="Disordered" evidence="7">
    <location>
        <begin position="123"/>
        <end position="184"/>
    </location>
</feature>
<evidence type="ECO:0000256" key="6">
    <source>
        <dbReference type="PROSITE-ProRule" id="PRU01256"/>
    </source>
</evidence>
<feature type="region of interest" description="Disordered" evidence="7">
    <location>
        <begin position="959"/>
        <end position="991"/>
    </location>
</feature>
<feature type="compositionally biased region" description="Basic residues" evidence="7">
    <location>
        <begin position="1"/>
        <end position="15"/>
    </location>
</feature>
<dbReference type="RefSeq" id="XP_013415707.1">
    <property type="nucleotide sequence ID" value="XM_013560253.1"/>
</dbReference>
<feature type="domain" description="UBZ4-type" evidence="8">
    <location>
        <begin position="862"/>
        <end position="889"/>
    </location>
</feature>
<feature type="compositionally biased region" description="Acidic residues" evidence="7">
    <location>
        <begin position="233"/>
        <end position="254"/>
    </location>
</feature>
<keyword evidence="3 6" id="KW-0863">Zinc-finger</keyword>
<reference evidence="10 11" key="1">
    <citation type="submission" date="2025-04" db="UniProtKB">
        <authorList>
            <consortium name="RefSeq"/>
        </authorList>
    </citation>
    <scope>IDENTIFICATION</scope>
    <source>
        <tissue evidence="10 11">Gonads</tissue>
    </source>
</reference>
<evidence type="ECO:0000313" key="11">
    <source>
        <dbReference type="RefSeq" id="XP_013415708.1"/>
    </source>
</evidence>
<dbReference type="GO" id="GO:0003677">
    <property type="term" value="F:DNA binding"/>
    <property type="evidence" value="ECO:0007669"/>
    <property type="project" value="InterPro"/>
</dbReference>
<evidence type="ECO:0000256" key="3">
    <source>
        <dbReference type="ARBA" id="ARBA00022771"/>
    </source>
</evidence>
<sequence length="1303" mass="147850">MDPRNIKCRQSLKQKRMQEEKDNGAEEDEDSENDMEIVMIRESPLDRSGRLSRRGKAIDRKKLVDQELQACGIDADNLEEDEKEEMIKALRMSKQQAAKEEKYREHVRDQKMKVVSHLNANISVQESQSLEEGGEKDSKQCKSTESAQKQEQTLGARRSNRKIMQVSQIQVSGSKQKDDVEEEDIVMEKIVPTRTVSRLSKKIIAKEMNISASTAIKQTQGNTPTSQEKLEKDDVDDGDDDDDATQPMDLEDLSPDLFSTQQDDHQIGGEIKSVPESDEETLSPSLSPRGTVENVNTSETQEYNSQECPKEDGDTKAQPRKRKSNDSDQQKAAKISRGEEAFSFRPNSAEVSSGTYSPSESQETPTPSPVTVKLVNRKSLKRKLLYKGPSYFAPVGVDPLTYTKVIVQLFDQYRVLLRESQHNLTEQLSWGKPVEVGRHMENTVGLYKRGGEKNLNFGLEEEKDVQDVEDETEVEEPQKVQKLRSINSNVQVDSSQLKQTSRLRGRQNEPSSTATSSSKWTYDEKYVFPDETSGDMDSEYRFKSLGRKSRKPKIRIDAEEDLPELITDDSTQGFQSNSSSQDNPVPPTDISHEDNMYRQLGFEDFENSNDIPVTVQEEGRTISKKCISQKNENNTSLRLSRSKLSTRKTKIELIEETVPESLIEVENSNIAKKPKLRETEKSVDTMTYVQPGETLDVDDDYDENYDDYFAGAKQLVVTSTQKSEQIGSDSPIFSGDSRDFSLGVSNSKQFSALFDSFNENDVDAGITRRRTSALKSEDLDVPLARRTAKNVSKNEIKEDEKLMEEKSLLKQQCKGETSGENDVKVKGDKTKYKPKSRDFHSQDDRQLSQDDKREVSEDQDRTFQCPVCGVYFPKTRIEEHVDRCLDGASEDTEEDRGVHVVSEQLRVKPVVKTFERKTVDNPPTRSNNVEQDFICQDSGSESDWADGKEAKIMIKDDLSSSDDSIDARAIKSRKNKKKGDQFSERKTQKREPTQACIICNAKVPQSKFEEHVGLCLDEQERGQQVQPEPRVTRQASPRLAQQRKKRHQEVKGEEGIGHSGQSTGQWLSTDKNDSDDFVETKSLSSVKKRQSYANGKSLKLQANAATKTVCEKNNDSDRVKNMDNEGEEENALAVNEDEDALAESEEEDEEEDELAVSEEEDDSENTGSSDTATDSSDCEIIENIPLKHYLREKPDKTEKSSFNFEEIENSPIKSFKKISHQSSTLIDYNNQFRKSASGVKRRLVDGSNKGPRKRRKGSTQGRRKRKRKRKSRGKTGKNVTQNMEQKKNLPVATKMENWVKWKM</sequence>
<feature type="region of interest" description="Disordered" evidence="7">
    <location>
        <begin position="1"/>
        <end position="35"/>
    </location>
</feature>
<evidence type="ECO:0000313" key="10">
    <source>
        <dbReference type="RefSeq" id="XP_013415707.1"/>
    </source>
</evidence>
<keyword evidence="9" id="KW-1185">Reference proteome</keyword>
<keyword evidence="5 6" id="KW-0234">DNA repair</keyword>
<keyword evidence="4" id="KW-0862">Zinc</keyword>
<feature type="compositionally biased region" description="Acidic residues" evidence="7">
    <location>
        <begin position="459"/>
        <end position="475"/>
    </location>
</feature>
<feature type="compositionally biased region" description="Low complexity" evidence="7">
    <location>
        <begin position="355"/>
        <end position="370"/>
    </location>
</feature>
<evidence type="ECO:0000256" key="2">
    <source>
        <dbReference type="ARBA" id="ARBA00022763"/>
    </source>
</evidence>
<dbReference type="InterPro" id="IPR006642">
    <property type="entry name" value="Rad18_UBZ4"/>
</dbReference>
<protein>
    <submittedName>
        <fullName evidence="10 11">Myb-like protein X isoform X1</fullName>
    </submittedName>
</protein>
<feature type="compositionally biased region" description="Low complexity" evidence="7">
    <location>
        <begin position="1166"/>
        <end position="1175"/>
    </location>
</feature>
<evidence type="ECO:0000256" key="5">
    <source>
        <dbReference type="ARBA" id="ARBA00023204"/>
    </source>
</evidence>
<evidence type="ECO:0000256" key="4">
    <source>
        <dbReference type="ARBA" id="ARBA00022833"/>
    </source>
</evidence>
<feature type="compositionally biased region" description="Acidic residues" evidence="7">
    <location>
        <begin position="25"/>
        <end position="35"/>
    </location>
</feature>
<dbReference type="KEGG" id="lak:106177473"/>
<keyword evidence="1" id="KW-0479">Metal-binding</keyword>
<feature type="compositionally biased region" description="Basic and acidic residues" evidence="7">
    <location>
        <begin position="978"/>
        <end position="991"/>
    </location>
</feature>
<dbReference type="PROSITE" id="PS51908">
    <property type="entry name" value="ZF_UBZ4"/>
    <property type="match status" value="1"/>
</dbReference>
<feature type="compositionally biased region" description="Polar residues" evidence="7">
    <location>
        <begin position="210"/>
        <end position="227"/>
    </location>
</feature>
<dbReference type="GO" id="GO:0006302">
    <property type="term" value="P:double-strand break repair"/>
    <property type="evidence" value="ECO:0007669"/>
    <property type="project" value="InterPro"/>
</dbReference>
<keyword evidence="2 6" id="KW-0227">DNA damage</keyword>
<feature type="compositionally biased region" description="Basic residues" evidence="7">
    <location>
        <begin position="1250"/>
        <end position="1275"/>
    </location>
</feature>
<feature type="compositionally biased region" description="Polar residues" evidence="7">
    <location>
        <begin position="484"/>
        <end position="519"/>
    </location>
</feature>
<feature type="region of interest" description="Disordered" evidence="7">
    <location>
        <begin position="568"/>
        <end position="592"/>
    </location>
</feature>
<dbReference type="PANTHER" id="PTHR15932">
    <property type="entry name" value="UBIQUITIN INTERACTION MOTIF-CONTAINING PROTEIN 1"/>
    <property type="match status" value="1"/>
</dbReference>
<dbReference type="GeneID" id="106177473"/>
<feature type="region of interest" description="Disordered" evidence="7">
    <location>
        <begin position="207"/>
        <end position="370"/>
    </location>
</feature>
<dbReference type="GO" id="GO:0008270">
    <property type="term" value="F:zinc ion binding"/>
    <property type="evidence" value="ECO:0007669"/>
    <property type="project" value="UniProtKB-KW"/>
</dbReference>
<evidence type="ECO:0000313" key="9">
    <source>
        <dbReference type="Proteomes" id="UP000085678"/>
    </source>
</evidence>
<dbReference type="GO" id="GO:0070530">
    <property type="term" value="F:K63-linked polyubiquitin modification-dependent protein binding"/>
    <property type="evidence" value="ECO:0007669"/>
    <property type="project" value="InterPro"/>
</dbReference>
<evidence type="ECO:0000256" key="7">
    <source>
        <dbReference type="SAM" id="MobiDB-lite"/>
    </source>
</evidence>
<feature type="compositionally biased region" description="Polar residues" evidence="7">
    <location>
        <begin position="143"/>
        <end position="153"/>
    </location>
</feature>
<dbReference type="PANTHER" id="PTHR15932:SF2">
    <property type="entry name" value="BRCA1-A COMPLEX SUBUNIT RAP80"/>
    <property type="match status" value="1"/>
</dbReference>
<name>A0A1S3JZ80_LINAN</name>
<dbReference type="RefSeq" id="XP_013415708.1">
    <property type="nucleotide sequence ID" value="XM_013560254.1"/>
</dbReference>
<feature type="compositionally biased region" description="Basic and acidic residues" evidence="7">
    <location>
        <begin position="821"/>
        <end position="859"/>
    </location>
</feature>
<feature type="region of interest" description="Disordered" evidence="7">
    <location>
        <begin position="1020"/>
        <end position="1204"/>
    </location>
</feature>
<feature type="compositionally biased region" description="Polar residues" evidence="7">
    <location>
        <begin position="345"/>
        <end position="354"/>
    </location>
</feature>
<feature type="region of interest" description="Disordered" evidence="7">
    <location>
        <begin position="810"/>
        <end position="859"/>
    </location>
</feature>
<dbReference type="GO" id="GO:0070531">
    <property type="term" value="C:BRCA1-A complex"/>
    <property type="evidence" value="ECO:0007669"/>
    <property type="project" value="InterPro"/>
</dbReference>
<organism evidence="9 11">
    <name type="scientific">Lingula anatina</name>
    <name type="common">Brachiopod</name>
    <name type="synonym">Lingula unguis</name>
    <dbReference type="NCBI Taxonomy" id="7574"/>
    <lineage>
        <taxon>Eukaryota</taxon>
        <taxon>Metazoa</taxon>
        <taxon>Spiralia</taxon>
        <taxon>Lophotrochozoa</taxon>
        <taxon>Brachiopoda</taxon>
        <taxon>Linguliformea</taxon>
        <taxon>Lingulata</taxon>
        <taxon>Lingulida</taxon>
        <taxon>Linguloidea</taxon>
        <taxon>Lingulidae</taxon>
        <taxon>Lingula</taxon>
    </lineage>
</organism>
<dbReference type="SMART" id="SM00734">
    <property type="entry name" value="ZnF_Rad18"/>
    <property type="match status" value="2"/>
</dbReference>
<accession>A0A1S3JZ80</accession>
<feature type="region of interest" description="Disordered" evidence="7">
    <location>
        <begin position="458"/>
        <end position="519"/>
    </location>
</feature>
<dbReference type="OrthoDB" id="6163248at2759"/>
<feature type="compositionally biased region" description="Basic and acidic residues" evidence="7">
    <location>
        <begin position="1109"/>
        <end position="1123"/>
    </location>
</feature>
<feature type="compositionally biased region" description="Polar residues" evidence="7">
    <location>
        <begin position="165"/>
        <end position="174"/>
    </location>
</feature>
<feature type="compositionally biased region" description="Polar residues" evidence="7">
    <location>
        <begin position="282"/>
        <end position="307"/>
    </location>
</feature>